<evidence type="ECO:0000313" key="2">
    <source>
        <dbReference type="EMBL" id="KAH0618721.1"/>
    </source>
</evidence>
<dbReference type="EMBL" id="JAIPUX010005289">
    <property type="protein sequence ID" value="KAH0618721.1"/>
    <property type="molecule type" value="Genomic_DNA"/>
</dbReference>
<sequence>MKPPSRLRSVPARYCVGSAPQVWTDREKRRLLQALRAQTQIPGPLRPERLKKYLPSKEESEIMEFVDLLKERVAREAVKAQYRYRQSRQKDAPIPAPIEVQKGCGLS</sequence>
<evidence type="ECO:0000256" key="1">
    <source>
        <dbReference type="SAM" id="MobiDB-lite"/>
    </source>
</evidence>
<accession>A0ABQ7SMZ9</accession>
<protein>
    <submittedName>
        <fullName evidence="2">Uncharacterized protein</fullName>
    </submittedName>
</protein>
<name>A0ABQ7SMZ9_PHRPL</name>
<dbReference type="PANTHER" id="PTHR15132:SF1">
    <property type="entry name" value="SNRNA-ACTIVATING PROTEIN COMPLEX SUBUNIT 2"/>
    <property type="match status" value="1"/>
</dbReference>
<proteinExistence type="predicted"/>
<dbReference type="Pfam" id="PF11035">
    <property type="entry name" value="SNAPC2"/>
    <property type="match status" value="1"/>
</dbReference>
<dbReference type="InterPro" id="IPR021281">
    <property type="entry name" value="SNAPC2"/>
</dbReference>
<comment type="caution">
    <text evidence="2">The sequence shown here is derived from an EMBL/GenBank/DDBJ whole genome shotgun (WGS) entry which is preliminary data.</text>
</comment>
<feature type="region of interest" description="Disordered" evidence="1">
    <location>
        <begin position="84"/>
        <end position="107"/>
    </location>
</feature>
<evidence type="ECO:0000313" key="3">
    <source>
        <dbReference type="Proteomes" id="UP000826234"/>
    </source>
</evidence>
<dbReference type="Proteomes" id="UP000826234">
    <property type="component" value="Unassembled WGS sequence"/>
</dbReference>
<keyword evidence="3" id="KW-1185">Reference proteome</keyword>
<gene>
    <name evidence="2" type="ORF">JD844_018162</name>
</gene>
<reference evidence="2 3" key="1">
    <citation type="journal article" date="2022" name="Gigascience">
        <title>A chromosome-level genome assembly and annotation of the desert horned lizard, Phrynosoma platyrhinos, provides insight into chromosomal rearrangements among reptiles.</title>
        <authorList>
            <person name="Koochekian N."/>
            <person name="Ascanio A."/>
            <person name="Farleigh K."/>
            <person name="Card D.C."/>
            <person name="Schield D.R."/>
            <person name="Castoe T.A."/>
            <person name="Jezkova T."/>
        </authorList>
    </citation>
    <scope>NUCLEOTIDE SEQUENCE [LARGE SCALE GENOMIC DNA]</scope>
    <source>
        <strain evidence="2">NK-2021</strain>
    </source>
</reference>
<dbReference type="PANTHER" id="PTHR15132">
    <property type="entry name" value="SNRNA-ACTIVATING PROTEIN COMPLEX SUBUNIT 2"/>
    <property type="match status" value="1"/>
</dbReference>
<organism evidence="2 3">
    <name type="scientific">Phrynosoma platyrhinos</name>
    <name type="common">Desert horned lizard</name>
    <dbReference type="NCBI Taxonomy" id="52577"/>
    <lineage>
        <taxon>Eukaryota</taxon>
        <taxon>Metazoa</taxon>
        <taxon>Chordata</taxon>
        <taxon>Craniata</taxon>
        <taxon>Vertebrata</taxon>
        <taxon>Euteleostomi</taxon>
        <taxon>Lepidosauria</taxon>
        <taxon>Squamata</taxon>
        <taxon>Bifurcata</taxon>
        <taxon>Unidentata</taxon>
        <taxon>Episquamata</taxon>
        <taxon>Toxicofera</taxon>
        <taxon>Iguania</taxon>
        <taxon>Phrynosomatidae</taxon>
        <taxon>Phrynosomatinae</taxon>
        <taxon>Phrynosoma</taxon>
    </lineage>
</organism>